<feature type="domain" description="Azaphilone pigments biosynthesis cluster protein L N-terminal" evidence="2">
    <location>
        <begin position="1"/>
        <end position="198"/>
    </location>
</feature>
<dbReference type="OrthoDB" id="432483at2759"/>
<evidence type="ECO:0000313" key="3">
    <source>
        <dbReference type="EMBL" id="KAF2395504.1"/>
    </source>
</evidence>
<name>A0A6G1HHY2_9PEZI</name>
<reference evidence="3" key="1">
    <citation type="journal article" date="2020" name="Stud. Mycol.">
        <title>101 Dothideomycetes genomes: a test case for predicting lifestyles and emergence of pathogens.</title>
        <authorList>
            <person name="Haridas S."/>
            <person name="Albert R."/>
            <person name="Binder M."/>
            <person name="Bloem J."/>
            <person name="Labutti K."/>
            <person name="Salamov A."/>
            <person name="Andreopoulos B."/>
            <person name="Baker S."/>
            <person name="Barry K."/>
            <person name="Bills G."/>
            <person name="Bluhm B."/>
            <person name="Cannon C."/>
            <person name="Castanera R."/>
            <person name="Culley D."/>
            <person name="Daum C."/>
            <person name="Ezra D."/>
            <person name="Gonzalez J."/>
            <person name="Henrissat B."/>
            <person name="Kuo A."/>
            <person name="Liang C."/>
            <person name="Lipzen A."/>
            <person name="Lutzoni F."/>
            <person name="Magnuson J."/>
            <person name="Mondo S."/>
            <person name="Nolan M."/>
            <person name="Ohm R."/>
            <person name="Pangilinan J."/>
            <person name="Park H.-J."/>
            <person name="Ramirez L."/>
            <person name="Alfaro M."/>
            <person name="Sun H."/>
            <person name="Tritt A."/>
            <person name="Yoshinaga Y."/>
            <person name="Zwiers L.-H."/>
            <person name="Turgeon B."/>
            <person name="Goodwin S."/>
            <person name="Spatafora J."/>
            <person name="Crous P."/>
            <person name="Grigoriev I."/>
        </authorList>
    </citation>
    <scope>NUCLEOTIDE SEQUENCE</scope>
    <source>
        <strain evidence="3">CBS 262.69</strain>
    </source>
</reference>
<evidence type="ECO:0000313" key="4">
    <source>
        <dbReference type="Proteomes" id="UP000799640"/>
    </source>
</evidence>
<gene>
    <name evidence="3" type="ORF">EJ06DRAFT_485117</name>
</gene>
<dbReference type="InterPro" id="IPR031348">
    <property type="entry name" value="PigL_N"/>
</dbReference>
<feature type="region of interest" description="Disordered" evidence="1">
    <location>
        <begin position="183"/>
        <end position="203"/>
    </location>
</feature>
<feature type="compositionally biased region" description="Basic and acidic residues" evidence="1">
    <location>
        <begin position="186"/>
        <end position="197"/>
    </location>
</feature>
<evidence type="ECO:0000256" key="1">
    <source>
        <dbReference type="SAM" id="MobiDB-lite"/>
    </source>
</evidence>
<dbReference type="Pfam" id="PF17111">
    <property type="entry name" value="PigL_N"/>
    <property type="match status" value="1"/>
</dbReference>
<evidence type="ECO:0000259" key="2">
    <source>
        <dbReference type="Pfam" id="PF17111"/>
    </source>
</evidence>
<accession>A0A6G1HHY2</accession>
<dbReference type="AlphaFoldDB" id="A0A6G1HHY2"/>
<keyword evidence="4" id="KW-1185">Reference proteome</keyword>
<dbReference type="EMBL" id="ML996715">
    <property type="protein sequence ID" value="KAF2395504.1"/>
    <property type="molecule type" value="Genomic_DNA"/>
</dbReference>
<protein>
    <recommendedName>
        <fullName evidence="2">Azaphilone pigments biosynthesis cluster protein L N-terminal domain-containing protein</fullName>
    </recommendedName>
</protein>
<dbReference type="Proteomes" id="UP000799640">
    <property type="component" value="Unassembled WGS sequence"/>
</dbReference>
<organism evidence="3 4">
    <name type="scientific">Trichodelitschia bisporula</name>
    <dbReference type="NCBI Taxonomy" id="703511"/>
    <lineage>
        <taxon>Eukaryota</taxon>
        <taxon>Fungi</taxon>
        <taxon>Dikarya</taxon>
        <taxon>Ascomycota</taxon>
        <taxon>Pezizomycotina</taxon>
        <taxon>Dothideomycetes</taxon>
        <taxon>Dothideomycetes incertae sedis</taxon>
        <taxon>Phaeotrichales</taxon>
        <taxon>Phaeotrichaceae</taxon>
        <taxon>Trichodelitschia</taxon>
    </lineage>
</organism>
<proteinExistence type="predicted"/>
<sequence>MDPLSIAASTLGIAQVVVISIVKLHDFINELAEADEELKNIASNIAGIHLALTALGELDISTERTRAVLKKAGVAEAVSKCGALCDKFTKSLERWTKHSSGNKLSFRDRLLVGMWHSEKIRTFKMRVQSCKDTVHFAVSCTQLIISLDDEHSSEDRRKELEIRARKVREEVKEHVDLSKTQQLEAQQRKKELEKESDSETEEAFQLRESAIEEVEKQLRLLRVDQESSEAVLSQLPSESVEQEIRDIRTAENSWAAVGSSASVVGITRQRIEGVHTTNQSVAVVGRFDVTSIPGPMSR</sequence>